<feature type="domain" description="Cohesin" evidence="1">
    <location>
        <begin position="39"/>
        <end position="169"/>
    </location>
</feature>
<reference evidence="3" key="1">
    <citation type="submission" date="2016-10" db="EMBL/GenBank/DDBJ databases">
        <authorList>
            <person name="Varghese N."/>
            <person name="Submissions S."/>
        </authorList>
    </citation>
    <scope>NUCLEOTIDE SEQUENCE [LARGE SCALE GENOMIC DNA]</scope>
    <source>
        <strain evidence="3">CGMCC 1.11012</strain>
    </source>
</reference>
<dbReference type="AlphaFoldDB" id="A0A1G8W816"/>
<evidence type="ECO:0000313" key="2">
    <source>
        <dbReference type="EMBL" id="SDJ74419.1"/>
    </source>
</evidence>
<proteinExistence type="predicted"/>
<keyword evidence="3" id="KW-1185">Reference proteome</keyword>
<evidence type="ECO:0000313" key="3">
    <source>
        <dbReference type="Proteomes" id="UP000199050"/>
    </source>
</evidence>
<evidence type="ECO:0000259" key="1">
    <source>
        <dbReference type="Pfam" id="PF00963"/>
    </source>
</evidence>
<dbReference type="Pfam" id="PF00963">
    <property type="entry name" value="Cohesin"/>
    <property type="match status" value="1"/>
</dbReference>
<organism evidence="2 3">
    <name type="scientific">Paenibacillus typhae</name>
    <dbReference type="NCBI Taxonomy" id="1174501"/>
    <lineage>
        <taxon>Bacteria</taxon>
        <taxon>Bacillati</taxon>
        <taxon>Bacillota</taxon>
        <taxon>Bacilli</taxon>
        <taxon>Bacillales</taxon>
        <taxon>Paenibacillaceae</taxon>
        <taxon>Paenibacillus</taxon>
    </lineage>
</organism>
<dbReference type="SUPFAM" id="SSF49384">
    <property type="entry name" value="Carbohydrate-binding domain"/>
    <property type="match status" value="1"/>
</dbReference>
<dbReference type="InterPro" id="IPR008965">
    <property type="entry name" value="CBM2/CBM3_carb-bd_dom_sf"/>
</dbReference>
<dbReference type="InterPro" id="IPR002102">
    <property type="entry name" value="Cohesin_dom"/>
</dbReference>
<dbReference type="EMBL" id="FNDX01000023">
    <property type="protein sequence ID" value="SDJ74419.1"/>
    <property type="molecule type" value="Genomic_DNA"/>
</dbReference>
<dbReference type="GO" id="GO:0000272">
    <property type="term" value="P:polysaccharide catabolic process"/>
    <property type="evidence" value="ECO:0007669"/>
    <property type="project" value="InterPro"/>
</dbReference>
<name>A0A1G8W816_9BACL</name>
<sequence>MNGWTGLKKYFKGTNFLTLMFSMMREVTIDNTPPAMTVEVTTDQPAYAPGDEVTVLVNLRNFASNDHGYSYMNFTVQYDSEVFDNSEYLVQSAYSDSAFTPGNEVSNIFQFNFMNPVDGGIYFGMNSTMRGIDIQVETNSKHTQIPAVDQTLVTFKLRVKEHTLASASTISLANEFTRIRTSEAGNSVYLYSPDITVHTSEPVAIIPTPQVSVYSMGPNVNAHRLA</sequence>
<dbReference type="Proteomes" id="UP000199050">
    <property type="component" value="Unassembled WGS sequence"/>
</dbReference>
<accession>A0A1G8W816</accession>
<gene>
    <name evidence="2" type="ORF">SAMN05216192_12334</name>
</gene>
<dbReference type="RefSeq" id="WP_167360718.1">
    <property type="nucleotide sequence ID" value="NZ_CBCSKY010000023.1"/>
</dbReference>
<protein>
    <submittedName>
        <fullName evidence="2">Cohesin domain-containing protein</fullName>
    </submittedName>
</protein>
<dbReference type="Gene3D" id="2.60.40.680">
    <property type="match status" value="1"/>
</dbReference>
<dbReference type="STRING" id="1174501.SAMN05216192_12334"/>
<dbReference type="GO" id="GO:0030246">
    <property type="term" value="F:carbohydrate binding"/>
    <property type="evidence" value="ECO:0007669"/>
    <property type="project" value="InterPro"/>
</dbReference>